<name>A0ABU4ZP74_9HYPH</name>
<comment type="caution">
    <text evidence="1">The sequence shown here is derived from an EMBL/GenBank/DDBJ whole genome shotgun (WGS) entry which is preliminary data.</text>
</comment>
<dbReference type="EMBL" id="JAVIJF010000016">
    <property type="protein sequence ID" value="MDX8527183.1"/>
    <property type="molecule type" value="Genomic_DNA"/>
</dbReference>
<evidence type="ECO:0000313" key="1">
    <source>
        <dbReference type="EMBL" id="MDX8527183.1"/>
    </source>
</evidence>
<reference evidence="1 2" key="1">
    <citation type="submission" date="2023-08" db="EMBL/GenBank/DDBJ databases">
        <title>Implementing the SeqCode for naming new Mesorhizobium species isolated from Vachellia karroo root nodules.</title>
        <authorList>
            <person name="Van Lill M."/>
        </authorList>
    </citation>
    <scope>NUCLEOTIDE SEQUENCE [LARGE SCALE GENOMIC DNA]</scope>
    <source>
        <strain evidence="1 2">MSK 1335</strain>
    </source>
</reference>
<protein>
    <submittedName>
        <fullName evidence="1">Nucleotidyltransferase family protein</fullName>
    </submittedName>
</protein>
<sequence length="497" mass="54734">MMNIRRIGRRFPDYGWSWPTGSLDQLLKAALLPDEEAARLCAAGWLDQNDIDHVSFREHRLLTAISDRFGRKLTGHAAYPRLVGLQKMLWTKSRMAMREAEPALKAMVDTGCMVMLIKGASRIALDAAAQRGRVAHDIDILVRPRDMQPAFDVLRDRDWQIATGVSPQYLRTRLASLRSMNFFKGNYGDIDLHQLAYDGSQQSAEDDLAIWRRATAAEFSGVGVVVPSPADRIALAIAHGGLDAHTHSDWLVDCTVAIQGDGKAAPDGNVDWSIFLDVIARRGLAVAAAVALSYLALEIGIAVPEAVLAKVVDMADRRGAARLSSVLQAKPRTDFGALTWLSRGFAKQLRLQRKKGRLKQTEPDIVWRGKAVAAKAIPVSSPPTLSQAIAGPQGGTGQMMMDVIVRIAVPPVRRRIEMEINSGDRHVARLRSMVLSRAGGERMLRFRGKVRLGKAEQALVLEARPSRQFRNWDNERTVATYGALPFQLVSATFSPAE</sequence>
<gene>
    <name evidence="1" type="ORF">RFM68_22030</name>
</gene>
<organism evidence="1 2">
    <name type="scientific">Mesorhizobium montanum</name>
    <dbReference type="NCBI Taxonomy" id="3072323"/>
    <lineage>
        <taxon>Bacteria</taxon>
        <taxon>Pseudomonadati</taxon>
        <taxon>Pseudomonadota</taxon>
        <taxon>Alphaproteobacteria</taxon>
        <taxon>Hyphomicrobiales</taxon>
        <taxon>Phyllobacteriaceae</taxon>
        <taxon>Mesorhizobium</taxon>
    </lineage>
</organism>
<accession>A0ABU4ZP74</accession>
<dbReference type="Proteomes" id="UP001276840">
    <property type="component" value="Unassembled WGS sequence"/>
</dbReference>
<dbReference type="Gene3D" id="3.30.460.40">
    <property type="match status" value="1"/>
</dbReference>
<proteinExistence type="predicted"/>
<dbReference type="Pfam" id="PF14907">
    <property type="entry name" value="NTP_transf_5"/>
    <property type="match status" value="1"/>
</dbReference>
<dbReference type="InterPro" id="IPR039498">
    <property type="entry name" value="NTP_transf_5"/>
</dbReference>
<keyword evidence="2" id="KW-1185">Reference proteome</keyword>
<evidence type="ECO:0000313" key="2">
    <source>
        <dbReference type="Proteomes" id="UP001276840"/>
    </source>
</evidence>
<dbReference type="RefSeq" id="WP_320235118.1">
    <property type="nucleotide sequence ID" value="NZ_JAVIJF010000016.1"/>
</dbReference>